<dbReference type="PANTHER" id="PTHR43297:SF2">
    <property type="entry name" value="DIPEPTIDE TRANSPORT ATP-BINDING PROTEIN DPPD"/>
    <property type="match status" value="1"/>
</dbReference>
<dbReference type="Gene3D" id="3.40.50.300">
    <property type="entry name" value="P-loop containing nucleotide triphosphate hydrolases"/>
    <property type="match status" value="1"/>
</dbReference>
<dbReference type="GO" id="GO:0055085">
    <property type="term" value="P:transmembrane transport"/>
    <property type="evidence" value="ECO:0007669"/>
    <property type="project" value="UniProtKB-ARBA"/>
</dbReference>
<dbReference type="InterPro" id="IPR017871">
    <property type="entry name" value="ABC_transporter-like_CS"/>
</dbReference>
<dbReference type="InterPro" id="IPR013563">
    <property type="entry name" value="Oligopep_ABC_C"/>
</dbReference>
<comment type="similarity">
    <text evidence="2">Belongs to the ABC transporter superfamily.</text>
</comment>
<evidence type="ECO:0000313" key="10">
    <source>
        <dbReference type="Proteomes" id="UP000182888"/>
    </source>
</evidence>
<organism evidence="9 10">
    <name type="scientific">Mesorhizobium plurifarium</name>
    <dbReference type="NCBI Taxonomy" id="69974"/>
    <lineage>
        <taxon>Bacteria</taxon>
        <taxon>Pseudomonadati</taxon>
        <taxon>Pseudomonadota</taxon>
        <taxon>Alphaproteobacteria</taxon>
        <taxon>Hyphomicrobiales</taxon>
        <taxon>Phyllobacteriaceae</taxon>
        <taxon>Mesorhizobium</taxon>
    </lineage>
</organism>
<evidence type="ECO:0000256" key="6">
    <source>
        <dbReference type="ARBA" id="ARBA00022840"/>
    </source>
</evidence>
<name>A0A0K2VQM7_MESPL</name>
<proteinExistence type="inferred from homology"/>
<keyword evidence="6 9" id="KW-0067">ATP-binding</keyword>
<evidence type="ECO:0000313" key="9">
    <source>
        <dbReference type="EMBL" id="CDX51281.1"/>
    </source>
</evidence>
<dbReference type="SUPFAM" id="SSF52540">
    <property type="entry name" value="P-loop containing nucleoside triphosphate hydrolases"/>
    <property type="match status" value="1"/>
</dbReference>
<dbReference type="Pfam" id="PF00005">
    <property type="entry name" value="ABC_tran"/>
    <property type="match status" value="1"/>
</dbReference>
<dbReference type="GO" id="GO:0015833">
    <property type="term" value="P:peptide transport"/>
    <property type="evidence" value="ECO:0007669"/>
    <property type="project" value="InterPro"/>
</dbReference>
<comment type="subcellular location">
    <subcellularLocation>
        <location evidence="1">Cell inner membrane</location>
        <topology evidence="1">Peripheral membrane protein</topology>
    </subcellularLocation>
</comment>
<dbReference type="InterPro" id="IPR003593">
    <property type="entry name" value="AAA+_ATPase"/>
</dbReference>
<dbReference type="AlphaFoldDB" id="A0A0K2VQM7"/>
<reference evidence="10" key="1">
    <citation type="submission" date="2014-08" db="EMBL/GenBank/DDBJ databases">
        <authorList>
            <person name="Edwards T."/>
        </authorList>
    </citation>
    <scope>NUCLEOTIDE SEQUENCE [LARGE SCALE GENOMIC DNA]</scope>
</reference>
<dbReference type="PROSITE" id="PS00211">
    <property type="entry name" value="ABC_TRANSPORTER_1"/>
    <property type="match status" value="1"/>
</dbReference>
<dbReference type="Proteomes" id="UP000182888">
    <property type="component" value="Unassembled WGS sequence"/>
</dbReference>
<dbReference type="InterPro" id="IPR050388">
    <property type="entry name" value="ABC_Ni/Peptide_Import"/>
</dbReference>
<dbReference type="PROSITE" id="PS50893">
    <property type="entry name" value="ABC_TRANSPORTER_2"/>
    <property type="match status" value="1"/>
</dbReference>
<accession>A0A0K2VQM7</accession>
<sequence>MSLGEAEVISKTQNAAGDADKAPLIDIRNLRVTFPSGGVEPKAVLKGINLAVQPGEIVGLVGESGAGKTTLARSILGVPPSPGRIAGGEIHFEGRQILSLSEAELRRLRGRRLSVVVPNPRAELNPLLKVGDQIASMAKIHLNVSRKEARRMALQILRNVQIPDPERRMDAYPHELSGGMAQRVVIAMALICNPAFVISDDATSGLDVTVQAQILALLAKLATDHGSAMLFITRDVGITAHFCNRIAVLFSGELVELAPREALFLEPAHPYTLMLLAAFSHSPKLRESWSVPDTDRRRELTIGCQYADRCPIAQAVCHTHRPPFAEIGPGHFARCHFPVRHA</sequence>
<dbReference type="GO" id="GO:0005524">
    <property type="term" value="F:ATP binding"/>
    <property type="evidence" value="ECO:0007669"/>
    <property type="project" value="UniProtKB-KW"/>
</dbReference>
<dbReference type="Pfam" id="PF08352">
    <property type="entry name" value="oligo_HPY"/>
    <property type="match status" value="1"/>
</dbReference>
<keyword evidence="7" id="KW-0472">Membrane</keyword>
<evidence type="ECO:0000259" key="8">
    <source>
        <dbReference type="PROSITE" id="PS50893"/>
    </source>
</evidence>
<dbReference type="PANTHER" id="PTHR43297">
    <property type="entry name" value="OLIGOPEPTIDE TRANSPORT ATP-BINDING PROTEIN APPD"/>
    <property type="match status" value="1"/>
</dbReference>
<feature type="domain" description="ABC transporter" evidence="8">
    <location>
        <begin position="27"/>
        <end position="276"/>
    </location>
</feature>
<dbReference type="GO" id="GO:0016887">
    <property type="term" value="F:ATP hydrolysis activity"/>
    <property type="evidence" value="ECO:0007669"/>
    <property type="project" value="InterPro"/>
</dbReference>
<evidence type="ECO:0000256" key="1">
    <source>
        <dbReference type="ARBA" id="ARBA00004417"/>
    </source>
</evidence>
<dbReference type="SMART" id="SM00382">
    <property type="entry name" value="AAA"/>
    <property type="match status" value="1"/>
</dbReference>
<dbReference type="GO" id="GO:0005886">
    <property type="term" value="C:plasma membrane"/>
    <property type="evidence" value="ECO:0007669"/>
    <property type="project" value="UniProtKB-SubCell"/>
</dbReference>
<keyword evidence="4" id="KW-1003">Cell membrane</keyword>
<evidence type="ECO:0000256" key="5">
    <source>
        <dbReference type="ARBA" id="ARBA00022741"/>
    </source>
</evidence>
<dbReference type="NCBIfam" id="TIGR01727">
    <property type="entry name" value="oligo_HPY"/>
    <property type="match status" value="1"/>
</dbReference>
<dbReference type="CDD" id="cd03257">
    <property type="entry name" value="ABC_NikE_OppD_transporters"/>
    <property type="match status" value="1"/>
</dbReference>
<evidence type="ECO:0000256" key="3">
    <source>
        <dbReference type="ARBA" id="ARBA00022448"/>
    </source>
</evidence>
<dbReference type="InterPro" id="IPR003439">
    <property type="entry name" value="ABC_transporter-like_ATP-bd"/>
</dbReference>
<gene>
    <name evidence="9" type="ORF">MPL1032_130230</name>
</gene>
<keyword evidence="3" id="KW-0813">Transport</keyword>
<evidence type="ECO:0000256" key="2">
    <source>
        <dbReference type="ARBA" id="ARBA00005417"/>
    </source>
</evidence>
<protein>
    <submittedName>
        <fullName evidence="9">Putative peptide ABC transporter ATP-binding protein y4tR</fullName>
    </submittedName>
</protein>
<evidence type="ECO:0000256" key="7">
    <source>
        <dbReference type="ARBA" id="ARBA00023136"/>
    </source>
</evidence>
<dbReference type="FunFam" id="3.40.50.300:FF:000016">
    <property type="entry name" value="Oligopeptide ABC transporter ATP-binding component"/>
    <property type="match status" value="1"/>
</dbReference>
<evidence type="ECO:0000256" key="4">
    <source>
        <dbReference type="ARBA" id="ARBA00022475"/>
    </source>
</evidence>
<dbReference type="EMBL" id="CCND01000005">
    <property type="protein sequence ID" value="CDX51281.1"/>
    <property type="molecule type" value="Genomic_DNA"/>
</dbReference>
<keyword evidence="5" id="KW-0547">Nucleotide-binding</keyword>
<dbReference type="InterPro" id="IPR027417">
    <property type="entry name" value="P-loop_NTPase"/>
</dbReference>